<reference evidence="1" key="2">
    <citation type="journal article" date="2021" name="Microbiome">
        <title>Successional dynamics and alternative stable states in a saline activated sludge microbial community over 9 years.</title>
        <authorList>
            <person name="Wang Y."/>
            <person name="Ye J."/>
            <person name="Ju F."/>
            <person name="Liu L."/>
            <person name="Boyd J.A."/>
            <person name="Deng Y."/>
            <person name="Parks D.H."/>
            <person name="Jiang X."/>
            <person name="Yin X."/>
            <person name="Woodcroft B.J."/>
            <person name="Tyson G.W."/>
            <person name="Hugenholtz P."/>
            <person name="Polz M.F."/>
            <person name="Zhang T."/>
        </authorList>
    </citation>
    <scope>NUCLEOTIDE SEQUENCE</scope>
    <source>
        <strain evidence="1">HKST-UBA02</strain>
    </source>
</reference>
<protein>
    <submittedName>
        <fullName evidence="1">Uncharacterized protein</fullName>
    </submittedName>
</protein>
<comment type="caution">
    <text evidence="1">The sequence shown here is derived from an EMBL/GenBank/DDBJ whole genome shotgun (WGS) entry which is preliminary data.</text>
</comment>
<sequence>MAKEKCCICYDPKLDALIYQSKATLENLSNEIVKSLSYGYSCDKNAKPKMDLLQNYLYVLEDENRKIALGGKPCLNCYVLQSLAEKVRKLTTSCNIALRKDLIIDRSEEEAWIAENPYCVSREKWERIAHIVCEAFNLDIKIVEVTKDCDLDLEVMSVETVCDLTFEIVRNIIPCDIILAISAYQEACDLGLTITRSEEECKIDFDLLVEEVNCDLDLKAYQKLIECNLSFDVIKTVYENGCSFNIGDPVTLVTPMNEYPIEQLKFSGTPDMKLLKRLKIDISDSKFAKSPKSFIKALKQDYGSSK</sequence>
<proteinExistence type="predicted"/>
<dbReference type="EMBL" id="JAGQKY010000177">
    <property type="protein sequence ID" value="MCA9397879.1"/>
    <property type="molecule type" value="Genomic_DNA"/>
</dbReference>
<accession>A0A955LW70</accession>
<organism evidence="1 2">
    <name type="scientific">candidate division WWE3 bacterium</name>
    <dbReference type="NCBI Taxonomy" id="2053526"/>
    <lineage>
        <taxon>Bacteria</taxon>
        <taxon>Katanobacteria</taxon>
    </lineage>
</organism>
<reference evidence="1" key="1">
    <citation type="submission" date="2020-04" db="EMBL/GenBank/DDBJ databases">
        <authorList>
            <person name="Zhang T."/>
        </authorList>
    </citation>
    <scope>NUCLEOTIDE SEQUENCE</scope>
    <source>
        <strain evidence="1">HKST-UBA02</strain>
    </source>
</reference>
<dbReference type="AlphaFoldDB" id="A0A955LW70"/>
<evidence type="ECO:0000313" key="2">
    <source>
        <dbReference type="Proteomes" id="UP000699691"/>
    </source>
</evidence>
<name>A0A955LW70_UNCKA</name>
<dbReference type="Proteomes" id="UP000699691">
    <property type="component" value="Unassembled WGS sequence"/>
</dbReference>
<evidence type="ECO:0000313" key="1">
    <source>
        <dbReference type="EMBL" id="MCA9397879.1"/>
    </source>
</evidence>
<gene>
    <name evidence="1" type="ORF">KC573_03540</name>
</gene>